<gene>
    <name evidence="1" type="ORF">EM808_20885</name>
</gene>
<comment type="caution">
    <text evidence="1">The sequence shown here is derived from an EMBL/GenBank/DDBJ whole genome shotgun (WGS) entry which is preliminary data.</text>
</comment>
<name>A0A3S2TS84_9BACI</name>
<keyword evidence="2" id="KW-1185">Reference proteome</keyword>
<reference evidence="1 2" key="1">
    <citation type="submission" date="2019-01" db="EMBL/GenBank/DDBJ databases">
        <title>Bacillus sp. M5HDSG1-1, whole genome shotgun sequence.</title>
        <authorList>
            <person name="Tuo L."/>
        </authorList>
    </citation>
    <scope>NUCLEOTIDE SEQUENCE [LARGE SCALE GENOMIC DNA]</scope>
    <source>
        <strain evidence="1 2">M5HDSG1-1</strain>
    </source>
</reference>
<sequence length="122" mass="13942">MYVEQLIETVNAKVEELDLVTARKLMEDNIDYLKKNERKLKKNGRELLKFITDSIESGYQHPTRHELAIYNSINSYASKFDVRGLKLLIQGNEQTLLKKAARSYLNGDAKVLLEGLGAISKE</sequence>
<evidence type="ECO:0000313" key="1">
    <source>
        <dbReference type="EMBL" id="RVT58817.1"/>
    </source>
</evidence>
<dbReference type="EMBL" id="RZTZ01000011">
    <property type="protein sequence ID" value="RVT58817.1"/>
    <property type="molecule type" value="Genomic_DNA"/>
</dbReference>
<dbReference type="GeneID" id="87618208"/>
<accession>A0A3S2TS84</accession>
<dbReference type="Proteomes" id="UP000288024">
    <property type="component" value="Unassembled WGS sequence"/>
</dbReference>
<evidence type="ECO:0000313" key="2">
    <source>
        <dbReference type="Proteomes" id="UP000288024"/>
    </source>
</evidence>
<protein>
    <submittedName>
        <fullName evidence="1">Uncharacterized protein</fullName>
    </submittedName>
</protein>
<dbReference type="RefSeq" id="WP_127740409.1">
    <property type="nucleotide sequence ID" value="NZ_CAJCKN010000055.1"/>
</dbReference>
<proteinExistence type="predicted"/>
<dbReference type="AlphaFoldDB" id="A0A3S2TS84"/>
<organism evidence="1 2">
    <name type="scientific">Niallia taxi</name>
    <dbReference type="NCBI Taxonomy" id="2499688"/>
    <lineage>
        <taxon>Bacteria</taxon>
        <taxon>Bacillati</taxon>
        <taxon>Bacillota</taxon>
        <taxon>Bacilli</taxon>
        <taxon>Bacillales</taxon>
        <taxon>Bacillaceae</taxon>
        <taxon>Niallia</taxon>
    </lineage>
</organism>